<dbReference type="EMBL" id="BAAAPN010000054">
    <property type="protein sequence ID" value="GAA1764228.1"/>
    <property type="molecule type" value="Genomic_DNA"/>
</dbReference>
<gene>
    <name evidence="3" type="ORF">GCM10009810_24130</name>
</gene>
<evidence type="ECO:0000259" key="2">
    <source>
        <dbReference type="Pfam" id="PF26572"/>
    </source>
</evidence>
<dbReference type="Pfam" id="PF26035">
    <property type="entry name" value="DUF8010"/>
    <property type="match status" value="1"/>
</dbReference>
<sequence length="218" mass="22320">MSMPSAVAGAYVFADRASLSDLQSYLTLARQADPEAAVRLHALGPVLAAYVGMLPGRGLSGAGTVLGLRTFALADPVESDNAVPVGAILDRLAWVLGHPENDPVIPVPPASVFVQWAAITPPRAGWVHAADVSSDDLLTVARTGIAQLGAAGTGLAAQVDALRARVWGEAMPAAGGAPGGMAFAAYGLRFLVENGSASVHRSGPWWRLSTSAGHVLAR</sequence>
<dbReference type="InterPro" id="IPR058323">
    <property type="entry name" value="DUF8010"/>
</dbReference>
<dbReference type="Proteomes" id="UP001501475">
    <property type="component" value="Unassembled WGS sequence"/>
</dbReference>
<proteinExistence type="predicted"/>
<accession>A0ABP4WVY6</accession>
<evidence type="ECO:0000313" key="4">
    <source>
        <dbReference type="Proteomes" id="UP001501475"/>
    </source>
</evidence>
<keyword evidence="4" id="KW-1185">Reference proteome</keyword>
<evidence type="ECO:0000259" key="1">
    <source>
        <dbReference type="Pfam" id="PF26035"/>
    </source>
</evidence>
<feature type="domain" description="DUF8010" evidence="1">
    <location>
        <begin position="12"/>
        <end position="110"/>
    </location>
</feature>
<name>A0ABP4WVY6_9MICO</name>
<feature type="domain" description="DUF8185" evidence="2">
    <location>
        <begin position="121"/>
        <end position="218"/>
    </location>
</feature>
<protein>
    <submittedName>
        <fullName evidence="3">Uncharacterized protein</fullName>
    </submittedName>
</protein>
<dbReference type="Pfam" id="PF26572">
    <property type="entry name" value="DUF8185"/>
    <property type="match status" value="1"/>
</dbReference>
<dbReference type="InterPro" id="IPR058498">
    <property type="entry name" value="DUF8185"/>
</dbReference>
<evidence type="ECO:0000313" key="3">
    <source>
        <dbReference type="EMBL" id="GAA1764228.1"/>
    </source>
</evidence>
<reference evidence="4" key="1">
    <citation type="journal article" date="2019" name="Int. J. Syst. Evol. Microbiol.">
        <title>The Global Catalogue of Microorganisms (GCM) 10K type strain sequencing project: providing services to taxonomists for standard genome sequencing and annotation.</title>
        <authorList>
            <consortium name="The Broad Institute Genomics Platform"/>
            <consortium name="The Broad Institute Genome Sequencing Center for Infectious Disease"/>
            <person name="Wu L."/>
            <person name="Ma J."/>
        </authorList>
    </citation>
    <scope>NUCLEOTIDE SEQUENCE [LARGE SCALE GENOMIC DNA]</scope>
    <source>
        <strain evidence="4">JCM 15591</strain>
    </source>
</reference>
<comment type="caution">
    <text evidence="3">The sequence shown here is derived from an EMBL/GenBank/DDBJ whole genome shotgun (WGS) entry which is preliminary data.</text>
</comment>
<organism evidence="3 4">
    <name type="scientific">Nostocoides vanveenii</name>
    <dbReference type="NCBI Taxonomy" id="330835"/>
    <lineage>
        <taxon>Bacteria</taxon>
        <taxon>Bacillati</taxon>
        <taxon>Actinomycetota</taxon>
        <taxon>Actinomycetes</taxon>
        <taxon>Micrococcales</taxon>
        <taxon>Intrasporangiaceae</taxon>
        <taxon>Nostocoides</taxon>
    </lineage>
</organism>